<dbReference type="Proteomes" id="UP000694910">
    <property type="component" value="Unplaced"/>
</dbReference>
<keyword evidence="3" id="KW-1185">Reference proteome</keyword>
<dbReference type="Gene3D" id="4.10.75.10">
    <property type="entry name" value="Elafin-like"/>
    <property type="match status" value="1"/>
</dbReference>
<feature type="domain" description="WAP" evidence="2">
    <location>
        <begin position="60"/>
        <end position="111"/>
    </location>
</feature>
<dbReference type="InterPro" id="IPR008197">
    <property type="entry name" value="WAP_dom"/>
</dbReference>
<organism evidence="3 4">
    <name type="scientific">Ceratotherium simum simum</name>
    <name type="common">Southern white rhinoceros</name>
    <dbReference type="NCBI Taxonomy" id="73337"/>
    <lineage>
        <taxon>Eukaryota</taxon>
        <taxon>Metazoa</taxon>
        <taxon>Chordata</taxon>
        <taxon>Craniata</taxon>
        <taxon>Vertebrata</taxon>
        <taxon>Euteleostomi</taxon>
        <taxon>Mammalia</taxon>
        <taxon>Eutheria</taxon>
        <taxon>Laurasiatheria</taxon>
        <taxon>Perissodactyla</taxon>
        <taxon>Rhinocerotidae</taxon>
        <taxon>Ceratotherium</taxon>
    </lineage>
</organism>
<evidence type="ECO:0000259" key="2">
    <source>
        <dbReference type="PROSITE" id="PS51390"/>
    </source>
</evidence>
<dbReference type="PANTHER" id="PTHR46751:SF1">
    <property type="entry name" value="WAP FOUR-DISULFIDE CORE DOMAIN PROTEIN 6A"/>
    <property type="match status" value="1"/>
</dbReference>
<dbReference type="RefSeq" id="XP_014643023.1">
    <property type="nucleotide sequence ID" value="XM_014787537.1"/>
</dbReference>
<dbReference type="InterPro" id="IPR036645">
    <property type="entry name" value="Elafin-like_sf"/>
</dbReference>
<evidence type="ECO:0000313" key="3">
    <source>
        <dbReference type="Proteomes" id="UP000694910"/>
    </source>
</evidence>
<evidence type="ECO:0000256" key="1">
    <source>
        <dbReference type="ARBA" id="ARBA00023157"/>
    </source>
</evidence>
<name>A0ABM1CTZ2_CERSS</name>
<sequence length="118" mass="12854">MCGSWSVRLCQGSQSSEAGAAEERFLVLVPPAGPVPLKMGLLGLLPILVPFILLGGVQEPGLVEGFFQRICPRIRVKCEIEEMNQCAKSRDCPEKMKCCRFNCGKKCVDVSQGNSKIP</sequence>
<dbReference type="PANTHER" id="PTHR46751">
    <property type="entry name" value="EPPIN"/>
    <property type="match status" value="1"/>
</dbReference>
<evidence type="ECO:0000313" key="4">
    <source>
        <dbReference type="RefSeq" id="XP_014643023.1"/>
    </source>
</evidence>
<gene>
    <name evidence="4" type="primary">LOC106801784</name>
</gene>
<accession>A0ABM1CTZ2</accession>
<proteinExistence type="predicted"/>
<dbReference type="Pfam" id="PF00095">
    <property type="entry name" value="WAP"/>
    <property type="match status" value="1"/>
</dbReference>
<dbReference type="GeneID" id="106801784"/>
<keyword evidence="1" id="KW-1015">Disulfide bond</keyword>
<dbReference type="SUPFAM" id="SSF57256">
    <property type="entry name" value="Elafin-like"/>
    <property type="match status" value="1"/>
</dbReference>
<dbReference type="InterPro" id="IPR051388">
    <property type="entry name" value="Serpin_venom_toxin"/>
</dbReference>
<dbReference type="PROSITE" id="PS51390">
    <property type="entry name" value="WAP"/>
    <property type="match status" value="1"/>
</dbReference>
<protein>
    <submittedName>
        <fullName evidence="4">WAP four-disulfide core domain protein 6</fullName>
    </submittedName>
</protein>
<reference evidence="4" key="1">
    <citation type="submission" date="2025-08" db="UniProtKB">
        <authorList>
            <consortium name="RefSeq"/>
        </authorList>
    </citation>
    <scope>IDENTIFICATION</scope>
</reference>